<organism evidence="1">
    <name type="scientific">Gulosibacter sediminis</name>
    <dbReference type="NCBI Taxonomy" id="1729695"/>
    <lineage>
        <taxon>Bacteria</taxon>
        <taxon>Bacillati</taxon>
        <taxon>Actinomycetota</taxon>
        <taxon>Actinomycetes</taxon>
        <taxon>Micrococcales</taxon>
        <taxon>Microbacteriaceae</taxon>
        <taxon>Gulosibacter</taxon>
    </lineage>
</organism>
<dbReference type="Gene3D" id="1.10.10.10">
    <property type="entry name" value="Winged helix-like DNA-binding domain superfamily/Winged helix DNA-binding domain"/>
    <property type="match status" value="1"/>
</dbReference>
<proteinExistence type="predicted"/>
<dbReference type="InterPro" id="IPR036390">
    <property type="entry name" value="WH_DNA-bd_sf"/>
</dbReference>
<sequence>MTPVLRDDELRLIALTLLHERPREFTELRGALRERLGGNYNVAGSVLSRLLHDLERDGSVTPSHGATNLLYATTLQGEAEVQARADEAARITSAADSVRARADAVRQSAAEARDTLRATLTPALERGELAARLDAAAQSFRQQLRAAARTADESGRLTPELVARIEAEILGAQARIREELDGA</sequence>
<dbReference type="InterPro" id="IPR036388">
    <property type="entry name" value="WH-like_DNA-bd_sf"/>
</dbReference>
<gene>
    <name evidence="1" type="ORF">M3M28_00630</name>
</gene>
<name>A0ABY4N0I8_9MICO</name>
<dbReference type="PANTHER" id="PTHR43252:SF7">
    <property type="entry name" value="TRANSCRIPTIONAL REGULATOR YQJI"/>
    <property type="match status" value="1"/>
</dbReference>
<evidence type="ECO:0000313" key="1">
    <source>
        <dbReference type="EMBL" id="UQN15008.1"/>
    </source>
</evidence>
<reference evidence="1" key="1">
    <citation type="submission" date="2022-05" db="EMBL/GenBank/DDBJ databases">
        <title>Complete genome sequence of toluene-degrading Gulosibacter sediminis strain ACHW.36C.</title>
        <authorList>
            <person name="Wai A.C."/>
            <person name="Lai G.K."/>
            <person name="Griffin S.D."/>
            <person name="Leung F.C."/>
        </authorList>
    </citation>
    <scope>NUCLEOTIDE SEQUENCE [LARGE SCALE GENOMIC DNA]</scope>
    <source>
        <strain evidence="1">ACHW.36C</strain>
    </source>
</reference>
<protein>
    <submittedName>
        <fullName evidence="1">PadR family transcriptional regulator</fullName>
    </submittedName>
</protein>
<dbReference type="PANTHER" id="PTHR43252">
    <property type="entry name" value="TRANSCRIPTIONAL REGULATOR YQJI"/>
    <property type="match status" value="1"/>
</dbReference>
<accession>A0ABY4N0I8</accession>
<dbReference type="EMBL" id="CP097160">
    <property type="protein sequence ID" value="UQN15008.1"/>
    <property type="molecule type" value="Genomic_DNA"/>
</dbReference>
<dbReference type="SUPFAM" id="SSF46785">
    <property type="entry name" value="Winged helix' DNA-binding domain"/>
    <property type="match status" value="1"/>
</dbReference>